<gene>
    <name evidence="1" type="ORF">MARA_08920</name>
</gene>
<dbReference type="KEGG" id="marz:MARA_08920"/>
<protein>
    <submittedName>
        <fullName evidence="1">Uncharacterized protein</fullName>
    </submittedName>
</protein>
<organism evidence="1 2">
    <name type="scientific">Mycolicibacterium arabiense</name>
    <dbReference type="NCBI Taxonomy" id="1286181"/>
    <lineage>
        <taxon>Bacteria</taxon>
        <taxon>Bacillati</taxon>
        <taxon>Actinomycetota</taxon>
        <taxon>Actinomycetes</taxon>
        <taxon>Mycobacteriales</taxon>
        <taxon>Mycobacteriaceae</taxon>
        <taxon>Mycolicibacterium</taxon>
    </lineage>
</organism>
<dbReference type="EMBL" id="AP022593">
    <property type="protein sequence ID" value="BBY47424.1"/>
    <property type="molecule type" value="Genomic_DNA"/>
</dbReference>
<dbReference type="AlphaFoldDB" id="A0A7I7RS71"/>
<dbReference type="PROSITE" id="PS51257">
    <property type="entry name" value="PROKAR_LIPOPROTEIN"/>
    <property type="match status" value="1"/>
</dbReference>
<evidence type="ECO:0000313" key="2">
    <source>
        <dbReference type="Proteomes" id="UP000467428"/>
    </source>
</evidence>
<reference evidence="1 2" key="1">
    <citation type="journal article" date="2019" name="Emerg. Microbes Infect.">
        <title>Comprehensive subspecies identification of 175 nontuberculous mycobacteria species based on 7547 genomic profiles.</title>
        <authorList>
            <person name="Matsumoto Y."/>
            <person name="Kinjo T."/>
            <person name="Motooka D."/>
            <person name="Nabeya D."/>
            <person name="Jung N."/>
            <person name="Uechi K."/>
            <person name="Horii T."/>
            <person name="Iida T."/>
            <person name="Fujita J."/>
            <person name="Nakamura S."/>
        </authorList>
    </citation>
    <scope>NUCLEOTIDE SEQUENCE [LARGE SCALE GENOMIC DNA]</scope>
    <source>
        <strain evidence="1 2">JCM 18538</strain>
    </source>
</reference>
<proteinExistence type="predicted"/>
<keyword evidence="2" id="KW-1185">Reference proteome</keyword>
<name>A0A7I7RS71_9MYCO</name>
<evidence type="ECO:0000313" key="1">
    <source>
        <dbReference type="EMBL" id="BBY47424.1"/>
    </source>
</evidence>
<sequence length="70" mass="7431">MVMASPRDALDGVEHGTVLVHALGLGHSVAVCSCGYSGGRRFLKAAAEQDAWEHAMVRHCEVSSPLVVAW</sequence>
<geneLocation type="plasmid" evidence="2">
    <name>pjcm18538 dna</name>
</geneLocation>
<accession>A0A7I7RS71</accession>
<dbReference type="Proteomes" id="UP000467428">
    <property type="component" value="Chromosome"/>
</dbReference>